<feature type="domain" description="FAS1" evidence="2">
    <location>
        <begin position="35"/>
        <end position="179"/>
    </location>
</feature>
<dbReference type="Gene3D" id="2.30.180.10">
    <property type="entry name" value="FAS1 domain"/>
    <property type="match status" value="2"/>
</dbReference>
<sequence length="399" mass="40847">MRFQKIAPFALAAAVASAQNTTEGGNLTTGGNITTSTNGTVPLANQQLNSFWTLLQQFGLLGSYSNMRNITLLAPSNEALARLNTSGVAITSELVQALVDYHTLNGTILSSELSNVTSVFPHTHLTNPAYSNVTGGQVVEALMVNKTAYFFSGLKNNISVTTANLNFTGGVIHIVDGTLTIPGNLTSTLTNSNLTALAGAAQQLNLTSTLGRLHDVTIFAPNNDAFQAVGDALANASMSQLSNVLSYHVVNNSVLYSSDIMNGSTSVSTLTGHNLTLQNINGSLYVNSAKVVTPDVLFGNGVIQVIDEVLNPNNTAAHNASMTASSKSSTSQAFAGVTTKASNVPFTSGQATPTTSNAAQKSATTGALSSSTGAANAFATGAIGAAALFGGIGAAFANF</sequence>
<proteinExistence type="predicted"/>
<reference evidence="3" key="2">
    <citation type="submission" date="2021-08" db="EMBL/GenBank/DDBJ databases">
        <authorList>
            <person name="Gostincar C."/>
            <person name="Sun X."/>
            <person name="Song Z."/>
            <person name="Gunde-Cimerman N."/>
        </authorList>
    </citation>
    <scope>NUCLEOTIDE SEQUENCE</scope>
    <source>
        <strain evidence="3">EXF-9911</strain>
    </source>
</reference>
<evidence type="ECO:0000256" key="1">
    <source>
        <dbReference type="SAM" id="SignalP"/>
    </source>
</evidence>
<name>A0A9P8EIU2_AURME</name>
<accession>A0A9P8EIU2</accession>
<dbReference type="InterPro" id="IPR036378">
    <property type="entry name" value="FAS1_dom_sf"/>
</dbReference>
<dbReference type="OrthoDB" id="286301at2759"/>
<evidence type="ECO:0000313" key="3">
    <source>
        <dbReference type="EMBL" id="KAG9691516.1"/>
    </source>
</evidence>
<gene>
    <name evidence="3" type="ORF">KCU76_g7404</name>
</gene>
<dbReference type="GO" id="GO:0000329">
    <property type="term" value="C:fungal-type vacuole membrane"/>
    <property type="evidence" value="ECO:0007669"/>
    <property type="project" value="TreeGrafter"/>
</dbReference>
<keyword evidence="1" id="KW-0732">Signal</keyword>
<dbReference type="InterPro" id="IPR050904">
    <property type="entry name" value="Adhesion/Biosynth-related"/>
</dbReference>
<reference evidence="3" key="1">
    <citation type="journal article" date="2021" name="J Fungi (Basel)">
        <title>Virulence traits and population genomics of the black yeast Aureobasidium melanogenum.</title>
        <authorList>
            <person name="Cernosa A."/>
            <person name="Sun X."/>
            <person name="Gostincar C."/>
            <person name="Fang C."/>
            <person name="Gunde-Cimerman N."/>
            <person name="Song Z."/>
        </authorList>
    </citation>
    <scope>NUCLEOTIDE SEQUENCE</scope>
    <source>
        <strain evidence="3">EXF-9911</strain>
    </source>
</reference>
<feature type="domain" description="FAS1" evidence="2">
    <location>
        <begin position="181"/>
        <end position="310"/>
    </location>
</feature>
<dbReference type="PANTHER" id="PTHR10900:SF77">
    <property type="entry name" value="FI19380P1"/>
    <property type="match status" value="1"/>
</dbReference>
<dbReference type="GO" id="GO:0016236">
    <property type="term" value="P:macroautophagy"/>
    <property type="evidence" value="ECO:0007669"/>
    <property type="project" value="TreeGrafter"/>
</dbReference>
<dbReference type="InterPro" id="IPR000782">
    <property type="entry name" value="FAS1_domain"/>
</dbReference>
<dbReference type="Proteomes" id="UP000779574">
    <property type="component" value="Unassembled WGS sequence"/>
</dbReference>
<evidence type="ECO:0000313" key="4">
    <source>
        <dbReference type="Proteomes" id="UP000779574"/>
    </source>
</evidence>
<dbReference type="SMART" id="SM00554">
    <property type="entry name" value="FAS1"/>
    <property type="match status" value="2"/>
</dbReference>
<dbReference type="PANTHER" id="PTHR10900">
    <property type="entry name" value="PERIOSTIN-RELATED"/>
    <property type="match status" value="1"/>
</dbReference>
<dbReference type="FunFam" id="2.30.180.10:FF:000032">
    <property type="entry name" value="Fasciclin domain-containing protein, putative"/>
    <property type="match status" value="1"/>
</dbReference>
<feature type="non-terminal residue" evidence="3">
    <location>
        <position position="399"/>
    </location>
</feature>
<organism evidence="3 4">
    <name type="scientific">Aureobasidium melanogenum</name>
    <name type="common">Aureobasidium pullulans var. melanogenum</name>
    <dbReference type="NCBI Taxonomy" id="46634"/>
    <lineage>
        <taxon>Eukaryota</taxon>
        <taxon>Fungi</taxon>
        <taxon>Dikarya</taxon>
        <taxon>Ascomycota</taxon>
        <taxon>Pezizomycotina</taxon>
        <taxon>Dothideomycetes</taxon>
        <taxon>Dothideomycetidae</taxon>
        <taxon>Dothideales</taxon>
        <taxon>Saccotheciaceae</taxon>
        <taxon>Aureobasidium</taxon>
    </lineage>
</organism>
<comment type="caution">
    <text evidence="3">The sequence shown here is derived from an EMBL/GenBank/DDBJ whole genome shotgun (WGS) entry which is preliminary data.</text>
</comment>
<feature type="chain" id="PRO_5040208957" evidence="1">
    <location>
        <begin position="19"/>
        <end position="399"/>
    </location>
</feature>
<protein>
    <submittedName>
        <fullName evidence="3">FAS1 domain-containing protein</fullName>
    </submittedName>
</protein>
<dbReference type="PROSITE" id="PS50213">
    <property type="entry name" value="FAS1"/>
    <property type="match status" value="2"/>
</dbReference>
<dbReference type="Pfam" id="PF02469">
    <property type="entry name" value="Fasciclin"/>
    <property type="match status" value="2"/>
</dbReference>
<dbReference type="SUPFAM" id="SSF82153">
    <property type="entry name" value="FAS1 domain"/>
    <property type="match status" value="2"/>
</dbReference>
<dbReference type="AlphaFoldDB" id="A0A9P8EIU2"/>
<feature type="signal peptide" evidence="1">
    <location>
        <begin position="1"/>
        <end position="18"/>
    </location>
</feature>
<dbReference type="EMBL" id="JAHFXF010000265">
    <property type="protein sequence ID" value="KAG9691516.1"/>
    <property type="molecule type" value="Genomic_DNA"/>
</dbReference>
<evidence type="ECO:0000259" key="2">
    <source>
        <dbReference type="PROSITE" id="PS50213"/>
    </source>
</evidence>